<dbReference type="SMART" id="SM00829">
    <property type="entry name" value="PKS_ER"/>
    <property type="match status" value="1"/>
</dbReference>
<keyword evidence="3" id="KW-1185">Reference proteome</keyword>
<dbReference type="SUPFAM" id="SSF50129">
    <property type="entry name" value="GroES-like"/>
    <property type="match status" value="1"/>
</dbReference>
<dbReference type="PANTHER" id="PTHR43205:SF7">
    <property type="entry name" value="PROSTAGLANDIN REDUCTASE 1"/>
    <property type="match status" value="1"/>
</dbReference>
<dbReference type="InterPro" id="IPR045010">
    <property type="entry name" value="MDR_fam"/>
</dbReference>
<feature type="domain" description="Enoyl reductase (ER)" evidence="1">
    <location>
        <begin position="44"/>
        <end position="370"/>
    </location>
</feature>
<sequence>MVLTPNPRVVFAKRLGPGSLLIPGEHIVYDASPTIDLDAVPLNGGFLTKTLMLSPEPFLRERMRDLSVQSTLTHAVVGAPVVGTVLVVVLRSEKEGNDTGVNVGDHMSGLSHWEAYTVQPYVEGRADLNAGTYPDWTVDLEAFGLAPVPDPHGAYPWSHYFSVLGGPGLTAFFGFEAYGDAKKGETIYVSSGASGVGSVVIQLAKEKGLRVIASAGSDAKVEYMRSIGADIAFNYKTTPVEAALKEHGPLDIYWDNVGGASIESAIEHARARARFIMCGSISEYSTPPSECYGVKNTSKIFKKRLQIHGLFVGDHVAALAPRFYAEVPALMAQGKMHAREALTEGLENAPEALMKLLQEGGAEELGKPVVVVAKE</sequence>
<reference evidence="2" key="1">
    <citation type="submission" date="2020-05" db="EMBL/GenBank/DDBJ databases">
        <title>Mycena genomes resolve the evolution of fungal bioluminescence.</title>
        <authorList>
            <person name="Tsai I.J."/>
        </authorList>
    </citation>
    <scope>NUCLEOTIDE SEQUENCE</scope>
    <source>
        <strain evidence="2">CCC161011</strain>
    </source>
</reference>
<dbReference type="EMBL" id="JACAZI010000005">
    <property type="protein sequence ID" value="KAF7360673.1"/>
    <property type="molecule type" value="Genomic_DNA"/>
</dbReference>
<dbReference type="CDD" id="cd05288">
    <property type="entry name" value="PGDH"/>
    <property type="match status" value="1"/>
</dbReference>
<dbReference type="SUPFAM" id="SSF51735">
    <property type="entry name" value="NAD(P)-binding Rossmann-fold domains"/>
    <property type="match status" value="1"/>
</dbReference>
<evidence type="ECO:0000313" key="2">
    <source>
        <dbReference type="EMBL" id="KAF7360673.1"/>
    </source>
</evidence>
<dbReference type="AlphaFoldDB" id="A0A8H7D6J5"/>
<dbReference type="Gene3D" id="3.40.50.720">
    <property type="entry name" value="NAD(P)-binding Rossmann-like Domain"/>
    <property type="match status" value="1"/>
</dbReference>
<dbReference type="PANTHER" id="PTHR43205">
    <property type="entry name" value="PROSTAGLANDIN REDUCTASE"/>
    <property type="match status" value="1"/>
</dbReference>
<evidence type="ECO:0000313" key="3">
    <source>
        <dbReference type="Proteomes" id="UP000620124"/>
    </source>
</evidence>
<dbReference type="Pfam" id="PF00107">
    <property type="entry name" value="ADH_zinc_N"/>
    <property type="match status" value="1"/>
</dbReference>
<gene>
    <name evidence="2" type="ORF">MVEN_00799000</name>
</gene>
<dbReference type="GO" id="GO:0016628">
    <property type="term" value="F:oxidoreductase activity, acting on the CH-CH group of donors, NAD or NADP as acceptor"/>
    <property type="evidence" value="ECO:0007669"/>
    <property type="project" value="InterPro"/>
</dbReference>
<evidence type="ECO:0000259" key="1">
    <source>
        <dbReference type="SMART" id="SM00829"/>
    </source>
</evidence>
<accession>A0A8H7D6J5</accession>
<dbReference type="Gene3D" id="3.90.180.10">
    <property type="entry name" value="Medium-chain alcohol dehydrogenases, catalytic domain"/>
    <property type="match status" value="1"/>
</dbReference>
<comment type="caution">
    <text evidence="2">The sequence shown here is derived from an EMBL/GenBank/DDBJ whole genome shotgun (WGS) entry which is preliminary data.</text>
</comment>
<organism evidence="2 3">
    <name type="scientific">Mycena venus</name>
    <dbReference type="NCBI Taxonomy" id="2733690"/>
    <lineage>
        <taxon>Eukaryota</taxon>
        <taxon>Fungi</taxon>
        <taxon>Dikarya</taxon>
        <taxon>Basidiomycota</taxon>
        <taxon>Agaricomycotina</taxon>
        <taxon>Agaricomycetes</taxon>
        <taxon>Agaricomycetidae</taxon>
        <taxon>Agaricales</taxon>
        <taxon>Marasmiineae</taxon>
        <taxon>Mycenaceae</taxon>
        <taxon>Mycena</taxon>
    </lineage>
</organism>
<dbReference type="InterPro" id="IPR036291">
    <property type="entry name" value="NAD(P)-bd_dom_sf"/>
</dbReference>
<dbReference type="Proteomes" id="UP000620124">
    <property type="component" value="Unassembled WGS sequence"/>
</dbReference>
<proteinExistence type="predicted"/>
<dbReference type="InterPro" id="IPR013149">
    <property type="entry name" value="ADH-like_C"/>
</dbReference>
<dbReference type="InterPro" id="IPR011032">
    <property type="entry name" value="GroES-like_sf"/>
</dbReference>
<dbReference type="OrthoDB" id="809632at2759"/>
<protein>
    <submittedName>
        <fullName evidence="2">Zinc-type alcohol dehydrogenase-like protein PB24D3.08c</fullName>
    </submittedName>
</protein>
<name>A0A8H7D6J5_9AGAR</name>
<dbReference type="InterPro" id="IPR020843">
    <property type="entry name" value="ER"/>
</dbReference>